<protein>
    <submittedName>
        <fullName evidence="2">Uncharacterized protein</fullName>
    </submittedName>
</protein>
<name>A0A3B0QUT9_9ZZZZ</name>
<gene>
    <name evidence="2" type="ORF">MNBD_DELTA01-322</name>
</gene>
<dbReference type="EMBL" id="UOEA01000085">
    <property type="protein sequence ID" value="VAV85344.1"/>
    <property type="molecule type" value="Genomic_DNA"/>
</dbReference>
<organism evidence="2">
    <name type="scientific">hydrothermal vent metagenome</name>
    <dbReference type="NCBI Taxonomy" id="652676"/>
    <lineage>
        <taxon>unclassified sequences</taxon>
        <taxon>metagenomes</taxon>
        <taxon>ecological metagenomes</taxon>
    </lineage>
</organism>
<accession>A0A3B0QUT9</accession>
<proteinExistence type="predicted"/>
<reference evidence="2" key="1">
    <citation type="submission" date="2018-06" db="EMBL/GenBank/DDBJ databases">
        <authorList>
            <person name="Zhirakovskaya E."/>
        </authorList>
    </citation>
    <scope>NUCLEOTIDE SEQUENCE</scope>
</reference>
<keyword evidence="1" id="KW-0175">Coiled coil</keyword>
<sequence>MSAPYIKERLEAFDYFAGSDGSFSGEAWTLEPMGLRFRHGDSLKELRLPYHLGSQDEEIIEQAISSIASLLRSQYALDGDGASRGAAQPSRAKERNFSLRALISDSIEKKIAFETLLTVPLVDGAMLMKWLGADGAGKVFIRWVQAIVEKALKEEVGVRSIGNSVDASSEPTAYVALLAILNSIAEHKEALKKLRIKGVSYEKQDLVVGLMLYNAMRISLCELFARLKQTDAPHYDARSEAVIKAGVIPVAFLSIPSALLGTSLNPYRIDKDIFDALSAHLGSVDKIRGGSADFMEEFQDRVFSDKTLTQALQSQEDVTSFRELVCTYLREYDAPSSSDGSEPFEAHGLLRDLYGEDRLIKSCFSDQKFLTKLIAAINTLRENYQKDAVCLALIKELMVFLGAFTAKKSRWFRASGPAKRVRGEGLTDIAEGVFARLIDERIEGVLSPMRNVLVDRRAEYDAAQLADEYKRGRLYRFSVDKRPVVRALTVEMDAQLFIDMKDFTGRTLKVKEIAMADFMKENFYRPIIEAATRYGGSGGIGDSGGGIRLVSLPGDAALFSGNVTKLVSLARDVRGVVRSYRDALLKRLPPEKGELLLEGVNARFIEKREELKKKMRALEEKLTDLSEGEGEAMEGALLALSEDERVLDELYRDELESAIGRELEAGVFISYGAKAEDMVLKGKKYFGNVIRVTIGEKINEASRGTDRDSRVRARLEMTIGAERDRRRVASLKYPFDVYIDRVYTLRMPPEIDADMDALMVGRAEGARDAATVSEVVEKACYSDLLRLKEGASLAELESLSSAVSIHNKGQAMSFEALRAYIAENKARRFFFKKMVDTTKLDREIQKKFFFPSVKIEFVIGYEKNIDGEFIEYFVRSGDITFKGFESKLPTVVYEILGKDSLFFKALTKKHLKDWIKEAKKK</sequence>
<feature type="coiled-coil region" evidence="1">
    <location>
        <begin position="601"/>
        <end position="628"/>
    </location>
</feature>
<evidence type="ECO:0000256" key="1">
    <source>
        <dbReference type="SAM" id="Coils"/>
    </source>
</evidence>
<dbReference type="AlphaFoldDB" id="A0A3B0QUT9"/>
<evidence type="ECO:0000313" key="2">
    <source>
        <dbReference type="EMBL" id="VAV85344.1"/>
    </source>
</evidence>